<name>A0A7C4MKA7_9BACT</name>
<evidence type="ECO:0000256" key="2">
    <source>
        <dbReference type="SAM" id="Phobius"/>
    </source>
</evidence>
<protein>
    <submittedName>
        <fullName evidence="4">AMIN domain-containing protein</fullName>
    </submittedName>
</protein>
<feature type="transmembrane region" description="Helical" evidence="2">
    <location>
        <begin position="55"/>
        <end position="77"/>
    </location>
</feature>
<dbReference type="Pfam" id="PF11741">
    <property type="entry name" value="AMIN"/>
    <property type="match status" value="1"/>
</dbReference>
<dbReference type="Gene3D" id="2.60.40.3500">
    <property type="match status" value="1"/>
</dbReference>
<dbReference type="AlphaFoldDB" id="A0A7C4MKA7"/>
<keyword evidence="2" id="KW-1133">Transmembrane helix</keyword>
<reference evidence="4" key="1">
    <citation type="journal article" date="2020" name="mSystems">
        <title>Genome- and Community-Level Interaction Insights into Carbon Utilization and Element Cycling Functions of Hydrothermarchaeota in Hydrothermal Sediment.</title>
        <authorList>
            <person name="Zhou Z."/>
            <person name="Liu Y."/>
            <person name="Xu W."/>
            <person name="Pan J."/>
            <person name="Luo Z.H."/>
            <person name="Li M."/>
        </authorList>
    </citation>
    <scope>NUCLEOTIDE SEQUENCE [LARGE SCALE GENOMIC DNA]</scope>
    <source>
        <strain evidence="4">SpSt-477</strain>
    </source>
</reference>
<feature type="compositionally biased region" description="Low complexity" evidence="1">
    <location>
        <begin position="152"/>
        <end position="171"/>
    </location>
</feature>
<feature type="domain" description="AMIN" evidence="3">
    <location>
        <begin position="206"/>
        <end position="294"/>
    </location>
</feature>
<evidence type="ECO:0000256" key="1">
    <source>
        <dbReference type="SAM" id="MobiDB-lite"/>
    </source>
</evidence>
<dbReference type="EMBL" id="DSUH01000023">
    <property type="protein sequence ID" value="HGU31430.1"/>
    <property type="molecule type" value="Genomic_DNA"/>
</dbReference>
<proteinExistence type="predicted"/>
<comment type="caution">
    <text evidence="4">The sequence shown here is derived from an EMBL/GenBank/DDBJ whole genome shotgun (WGS) entry which is preliminary data.</text>
</comment>
<evidence type="ECO:0000259" key="3">
    <source>
        <dbReference type="Pfam" id="PF11741"/>
    </source>
</evidence>
<keyword evidence="2" id="KW-0812">Transmembrane</keyword>
<keyword evidence="2" id="KW-0472">Membrane</keyword>
<feature type="region of interest" description="Disordered" evidence="1">
    <location>
        <begin position="91"/>
        <end position="196"/>
    </location>
</feature>
<organism evidence="4">
    <name type="scientific">Desulfatirhabdium butyrativorans</name>
    <dbReference type="NCBI Taxonomy" id="340467"/>
    <lineage>
        <taxon>Bacteria</taxon>
        <taxon>Pseudomonadati</taxon>
        <taxon>Thermodesulfobacteriota</taxon>
        <taxon>Desulfobacteria</taxon>
        <taxon>Desulfobacterales</taxon>
        <taxon>Desulfatirhabdiaceae</taxon>
        <taxon>Desulfatirhabdium</taxon>
    </lineage>
</organism>
<sequence length="312" mass="33391">MERRISIEPCFLYHDLVGMIKKDGRLDNKRVAGAIGSVKGVDMLKNPFAEEWKKAFGPVGQIVLALIVGCIVVFGIAEAQSSDTSGTVLRFKIPPAQPSAPPSTVPTPAPSPSTASTSAVIEEKPAASIQQPETAPTELSHEVLTPQTPEKGTTASATPTTTQPAGSAPQPKTAGKTPVIEKAQPVVKQDAKGTGGEKSAKMLLSLDVQKNDPSGEILNVTLNGFHPPQVSAAEGAPPRIICDFPEVGLEKKVPKVLPVNGKYITQVRVGLHTQPVPKVRIVLDLVPEHHYDVEQFFYQKENLYTLVVKQRP</sequence>
<feature type="compositionally biased region" description="Pro residues" evidence="1">
    <location>
        <begin position="95"/>
        <end position="111"/>
    </location>
</feature>
<dbReference type="InterPro" id="IPR021731">
    <property type="entry name" value="AMIN_dom"/>
</dbReference>
<evidence type="ECO:0000313" key="4">
    <source>
        <dbReference type="EMBL" id="HGU31430.1"/>
    </source>
</evidence>
<gene>
    <name evidence="4" type="ORF">ENS29_01070</name>
</gene>
<accession>A0A7C4MKA7</accession>